<name>A0A7M2WVY1_9BACT</name>
<evidence type="ECO:0000256" key="8">
    <source>
        <dbReference type="ARBA" id="ARBA00023014"/>
    </source>
</evidence>
<dbReference type="AlphaFoldDB" id="A0A7M2WVY1"/>
<dbReference type="CDD" id="cd03467">
    <property type="entry name" value="Rieske"/>
    <property type="match status" value="1"/>
</dbReference>
<keyword evidence="3 10" id="KW-0812">Transmembrane</keyword>
<dbReference type="PANTHER" id="PTHR36964">
    <property type="entry name" value="PROTEIN-METHIONINE-SULFOXIDE REDUCTASE HEME-BINDING SUBUNIT MSRQ"/>
    <property type="match status" value="1"/>
</dbReference>
<dbReference type="InterPro" id="IPR036922">
    <property type="entry name" value="Rieske_2Fe-2S_sf"/>
</dbReference>
<dbReference type="Pfam" id="PF01794">
    <property type="entry name" value="Ferric_reduct"/>
    <property type="match status" value="1"/>
</dbReference>
<keyword evidence="2" id="KW-0813">Transport</keyword>
<evidence type="ECO:0000259" key="11">
    <source>
        <dbReference type="PROSITE" id="PS51296"/>
    </source>
</evidence>
<dbReference type="Proteomes" id="UP000593765">
    <property type="component" value="Chromosome"/>
</dbReference>
<proteinExistence type="predicted"/>
<reference evidence="12 13" key="1">
    <citation type="submission" date="2020-10" db="EMBL/GenBank/DDBJ databases">
        <title>Wide distribution of Phycisphaera-like planctomycetes from WD2101 soil group in peatlands and genome analysis of the first cultivated representative.</title>
        <authorList>
            <person name="Dedysh S.N."/>
            <person name="Beletsky A.V."/>
            <person name="Ivanova A."/>
            <person name="Kulichevskaya I.S."/>
            <person name="Suzina N.E."/>
            <person name="Philippov D.A."/>
            <person name="Rakitin A.L."/>
            <person name="Mardanov A.V."/>
            <person name="Ravin N.V."/>
        </authorList>
    </citation>
    <scope>NUCLEOTIDE SEQUENCE [LARGE SCALE GENOMIC DNA]</scope>
    <source>
        <strain evidence="12 13">M1803</strain>
    </source>
</reference>
<sequence length="354" mass="37751">MSVGYRAIQWNPNKVRYDLIVAGAVVLFIAAFVVVTSLIYTGDRSISPPILLMRAFGACAIVMLHVILCIGPLARLDRRFLPLLYNRRHLGVMTFAVALLHALAATGFYHGFGVVSAPYSLLTSNLDVASVAGFPFEWFGALALVVLFLMAATSHDFWLKNLSPRVWKALHMSVYLAWASLIAHVALGSMQSERGAIQPMLLIAGVALVGSLHLVAGRREAKTDAAGAATSDSAGNPETDWIDACAVSDLIDGRGKVVPTAAGERIALYRQGAAVSAISNVCAHQGGPLGEGRIIDGCVTCPWHGYQYRAADGCAPPPFTEKLPTYRVRVVGDRVQVHRVALPPGTAVEPAAIT</sequence>
<dbReference type="GO" id="GO:0016679">
    <property type="term" value="F:oxidoreductase activity, acting on diphenols and related substances as donors"/>
    <property type="evidence" value="ECO:0007669"/>
    <property type="project" value="TreeGrafter"/>
</dbReference>
<dbReference type="KEGG" id="hbs:IPV69_25665"/>
<evidence type="ECO:0000256" key="9">
    <source>
        <dbReference type="ARBA" id="ARBA00023136"/>
    </source>
</evidence>
<dbReference type="SUPFAM" id="SSF50022">
    <property type="entry name" value="ISP domain"/>
    <property type="match status" value="1"/>
</dbReference>
<dbReference type="RefSeq" id="WP_206292586.1">
    <property type="nucleotide sequence ID" value="NZ_CP063458.1"/>
</dbReference>
<evidence type="ECO:0000256" key="3">
    <source>
        <dbReference type="ARBA" id="ARBA00022692"/>
    </source>
</evidence>
<keyword evidence="9 10" id="KW-0472">Membrane</keyword>
<dbReference type="Pfam" id="PF00355">
    <property type="entry name" value="Rieske"/>
    <property type="match status" value="1"/>
</dbReference>
<feature type="transmembrane region" description="Helical" evidence="10">
    <location>
        <begin position="172"/>
        <end position="190"/>
    </location>
</feature>
<evidence type="ECO:0000313" key="13">
    <source>
        <dbReference type="Proteomes" id="UP000593765"/>
    </source>
</evidence>
<dbReference type="GO" id="GO:0020037">
    <property type="term" value="F:heme binding"/>
    <property type="evidence" value="ECO:0007669"/>
    <property type="project" value="TreeGrafter"/>
</dbReference>
<feature type="domain" description="Rieske" evidence="11">
    <location>
        <begin position="242"/>
        <end position="337"/>
    </location>
</feature>
<keyword evidence="4" id="KW-0001">2Fe-2S</keyword>
<evidence type="ECO:0000256" key="4">
    <source>
        <dbReference type="ARBA" id="ARBA00022714"/>
    </source>
</evidence>
<evidence type="ECO:0000256" key="1">
    <source>
        <dbReference type="ARBA" id="ARBA00004141"/>
    </source>
</evidence>
<dbReference type="GO" id="GO:0005886">
    <property type="term" value="C:plasma membrane"/>
    <property type="evidence" value="ECO:0007669"/>
    <property type="project" value="TreeGrafter"/>
</dbReference>
<evidence type="ECO:0000256" key="7">
    <source>
        <dbReference type="ARBA" id="ARBA00023004"/>
    </source>
</evidence>
<protein>
    <submittedName>
        <fullName evidence="12">Ferric reductase-like transmembrane domain-containing protein</fullName>
    </submittedName>
</protein>
<dbReference type="PROSITE" id="PS51296">
    <property type="entry name" value="RIESKE"/>
    <property type="match status" value="1"/>
</dbReference>
<evidence type="ECO:0000256" key="2">
    <source>
        <dbReference type="ARBA" id="ARBA00022448"/>
    </source>
</evidence>
<dbReference type="GO" id="GO:0010181">
    <property type="term" value="F:FMN binding"/>
    <property type="evidence" value="ECO:0007669"/>
    <property type="project" value="TreeGrafter"/>
</dbReference>
<evidence type="ECO:0000256" key="6">
    <source>
        <dbReference type="ARBA" id="ARBA00022989"/>
    </source>
</evidence>
<organism evidence="12 13">
    <name type="scientific">Humisphaera borealis</name>
    <dbReference type="NCBI Taxonomy" id="2807512"/>
    <lineage>
        <taxon>Bacteria</taxon>
        <taxon>Pseudomonadati</taxon>
        <taxon>Planctomycetota</taxon>
        <taxon>Phycisphaerae</taxon>
        <taxon>Tepidisphaerales</taxon>
        <taxon>Tepidisphaeraceae</taxon>
        <taxon>Humisphaera</taxon>
    </lineage>
</organism>
<dbReference type="PANTHER" id="PTHR36964:SF1">
    <property type="entry name" value="PROTEIN-METHIONINE-SULFOXIDE REDUCTASE HEME-BINDING SUBUNIT MSRQ"/>
    <property type="match status" value="1"/>
</dbReference>
<dbReference type="Gene3D" id="2.102.10.10">
    <property type="entry name" value="Rieske [2Fe-2S] iron-sulphur domain"/>
    <property type="match status" value="1"/>
</dbReference>
<gene>
    <name evidence="12" type="ORF">IPV69_25665</name>
</gene>
<evidence type="ECO:0000313" key="12">
    <source>
        <dbReference type="EMBL" id="QOV89539.1"/>
    </source>
</evidence>
<keyword evidence="5" id="KW-0479">Metal-binding</keyword>
<keyword evidence="6 10" id="KW-1133">Transmembrane helix</keyword>
<dbReference type="InterPro" id="IPR013130">
    <property type="entry name" value="Fe3_Rdtase_TM_dom"/>
</dbReference>
<feature type="transmembrane region" description="Helical" evidence="10">
    <location>
        <begin position="52"/>
        <end position="70"/>
    </location>
</feature>
<dbReference type="GO" id="GO:0051537">
    <property type="term" value="F:2 iron, 2 sulfur cluster binding"/>
    <property type="evidence" value="ECO:0007669"/>
    <property type="project" value="UniProtKB-KW"/>
</dbReference>
<evidence type="ECO:0000256" key="5">
    <source>
        <dbReference type="ARBA" id="ARBA00022723"/>
    </source>
</evidence>
<feature type="transmembrane region" description="Helical" evidence="10">
    <location>
        <begin position="20"/>
        <end position="40"/>
    </location>
</feature>
<feature type="transmembrane region" description="Helical" evidence="10">
    <location>
        <begin position="90"/>
        <end position="112"/>
    </location>
</feature>
<keyword evidence="7" id="KW-0408">Iron</keyword>
<dbReference type="InterPro" id="IPR017941">
    <property type="entry name" value="Rieske_2Fe-2S"/>
</dbReference>
<evidence type="ECO:0000256" key="10">
    <source>
        <dbReference type="SAM" id="Phobius"/>
    </source>
</evidence>
<accession>A0A7M2WVY1</accession>
<dbReference type="InterPro" id="IPR022837">
    <property type="entry name" value="MsrQ-like"/>
</dbReference>
<comment type="subcellular location">
    <subcellularLocation>
        <location evidence="1">Membrane</location>
        <topology evidence="1">Multi-pass membrane protein</topology>
    </subcellularLocation>
</comment>
<dbReference type="EMBL" id="CP063458">
    <property type="protein sequence ID" value="QOV89539.1"/>
    <property type="molecule type" value="Genomic_DNA"/>
</dbReference>
<feature type="transmembrane region" description="Helical" evidence="10">
    <location>
        <begin position="132"/>
        <end position="151"/>
    </location>
</feature>
<keyword evidence="8" id="KW-0411">Iron-sulfur</keyword>
<feature type="transmembrane region" description="Helical" evidence="10">
    <location>
        <begin position="196"/>
        <end position="216"/>
    </location>
</feature>
<dbReference type="GO" id="GO:0046872">
    <property type="term" value="F:metal ion binding"/>
    <property type="evidence" value="ECO:0007669"/>
    <property type="project" value="UniProtKB-KW"/>
</dbReference>
<keyword evidence="13" id="KW-1185">Reference proteome</keyword>